<dbReference type="Gene3D" id="1.10.10.10">
    <property type="entry name" value="Winged helix-like DNA-binding domain superfamily/Winged helix DNA-binding domain"/>
    <property type="match status" value="1"/>
</dbReference>
<dbReference type="InterPro" id="IPR036390">
    <property type="entry name" value="WH_DNA-bd_sf"/>
</dbReference>
<evidence type="ECO:0000313" key="5">
    <source>
        <dbReference type="EMBL" id="OGC40727.1"/>
    </source>
</evidence>
<dbReference type="Pfam" id="PF02661">
    <property type="entry name" value="Fic"/>
    <property type="match status" value="1"/>
</dbReference>
<keyword evidence="2" id="KW-0067">ATP-binding</keyword>
<gene>
    <name evidence="5" type="ORF">A2438_00285</name>
</gene>
<keyword evidence="2" id="KW-0547">Nucleotide-binding</keyword>
<dbReference type="InterPro" id="IPR036597">
    <property type="entry name" value="Fido-like_dom_sf"/>
</dbReference>
<feature type="domain" description="Fido" evidence="4">
    <location>
        <begin position="101"/>
        <end position="251"/>
    </location>
</feature>
<evidence type="ECO:0000256" key="2">
    <source>
        <dbReference type="PIRSR" id="PIRSR640198-2"/>
    </source>
</evidence>
<feature type="active site" evidence="1">
    <location>
        <position position="186"/>
    </location>
</feature>
<sequence length="341" mass="39012">MYKPIYRITPHLLNLIDEISALRAWIGAATVKVSWLPALQKEAHSRAAHSSTAIEGNPLTLHQVKAVARGEKVGAHIDHEKEVINYLKAVVWIKKNTRLKINEKNLLNLHKILSLGLLSEDKCGKYKQKQNYVIDEKGIRIYTPPNPNETPRLVGELIKWLNLVETQKLHPILICAIAHHRLVSIHPFSDGNGRLSRALSTWVLYRHGFDNQHIFSLDEFFAGNRRMYYLKLQQARELDDNLSCWIEYVAEGVLNTLKDVKKRIEGLHISSKTDISLSSRQEELLRILRDHRHLKVAELQKILKVTRARVNQLITPLISAKLVVKEGESKATRYGLANSAR</sequence>
<dbReference type="InterPro" id="IPR003812">
    <property type="entry name" value="Fido"/>
</dbReference>
<dbReference type="EMBL" id="MEUJ01000002">
    <property type="protein sequence ID" value="OGC40727.1"/>
    <property type="molecule type" value="Genomic_DNA"/>
</dbReference>
<evidence type="ECO:0000256" key="3">
    <source>
        <dbReference type="PIRSR" id="PIRSR640198-3"/>
    </source>
</evidence>
<dbReference type="InterPro" id="IPR036388">
    <property type="entry name" value="WH-like_DNA-bd_sf"/>
</dbReference>
<proteinExistence type="predicted"/>
<evidence type="ECO:0000259" key="4">
    <source>
        <dbReference type="PROSITE" id="PS51459"/>
    </source>
</evidence>
<dbReference type="AlphaFoldDB" id="A0A1F4U770"/>
<protein>
    <recommendedName>
        <fullName evidence="4">Fido domain-containing protein</fullName>
    </recommendedName>
</protein>
<accession>A0A1F4U770</accession>
<reference evidence="5 6" key="1">
    <citation type="journal article" date="2016" name="Nat. Commun.">
        <title>Thousands of microbial genomes shed light on interconnected biogeochemical processes in an aquifer system.</title>
        <authorList>
            <person name="Anantharaman K."/>
            <person name="Brown C.T."/>
            <person name="Hug L.A."/>
            <person name="Sharon I."/>
            <person name="Castelle C.J."/>
            <person name="Probst A.J."/>
            <person name="Thomas B.C."/>
            <person name="Singh A."/>
            <person name="Wilkins M.J."/>
            <person name="Karaoz U."/>
            <person name="Brodie E.L."/>
            <person name="Williams K.H."/>
            <person name="Hubbard S.S."/>
            <person name="Banfield J.F."/>
        </authorList>
    </citation>
    <scope>NUCLEOTIDE SEQUENCE [LARGE SCALE GENOMIC DNA]</scope>
</reference>
<feature type="binding site" evidence="2">
    <location>
        <begin position="190"/>
        <end position="197"/>
    </location>
    <ligand>
        <name>ATP</name>
        <dbReference type="ChEBI" id="CHEBI:30616"/>
    </ligand>
</feature>
<dbReference type="SUPFAM" id="SSF140931">
    <property type="entry name" value="Fic-like"/>
    <property type="match status" value="1"/>
</dbReference>
<organism evidence="5 6">
    <name type="scientific">candidate division WOR-1 bacterium RIFOXYC2_FULL_46_14</name>
    <dbReference type="NCBI Taxonomy" id="1802587"/>
    <lineage>
        <taxon>Bacteria</taxon>
        <taxon>Bacillati</taxon>
        <taxon>Saganbacteria</taxon>
    </lineage>
</organism>
<feature type="site" description="Important for autoinhibition of adenylyltransferase activity" evidence="3">
    <location>
        <position position="55"/>
    </location>
</feature>
<dbReference type="Gene3D" id="1.10.3290.10">
    <property type="entry name" value="Fido-like domain"/>
    <property type="match status" value="1"/>
</dbReference>
<dbReference type="PROSITE" id="PS51459">
    <property type="entry name" value="FIDO"/>
    <property type="match status" value="1"/>
</dbReference>
<comment type="caution">
    <text evidence="5">The sequence shown here is derived from an EMBL/GenBank/DDBJ whole genome shotgun (WGS) entry which is preliminary data.</text>
</comment>
<name>A0A1F4U770_UNCSA</name>
<dbReference type="SUPFAM" id="SSF46785">
    <property type="entry name" value="Winged helix' DNA-binding domain"/>
    <property type="match status" value="1"/>
</dbReference>
<dbReference type="PANTHER" id="PTHR13504:SF38">
    <property type="entry name" value="FIDO DOMAIN-CONTAINING PROTEIN"/>
    <property type="match status" value="1"/>
</dbReference>
<feature type="binding site" evidence="2">
    <location>
        <begin position="228"/>
        <end position="229"/>
    </location>
    <ligand>
        <name>ATP</name>
        <dbReference type="ChEBI" id="CHEBI:30616"/>
    </ligand>
</feature>
<dbReference type="InterPro" id="IPR040198">
    <property type="entry name" value="Fido_containing"/>
</dbReference>
<evidence type="ECO:0000313" key="6">
    <source>
        <dbReference type="Proteomes" id="UP000179242"/>
    </source>
</evidence>
<dbReference type="Proteomes" id="UP000179242">
    <property type="component" value="Unassembled WGS sequence"/>
</dbReference>
<dbReference type="GO" id="GO:0005524">
    <property type="term" value="F:ATP binding"/>
    <property type="evidence" value="ECO:0007669"/>
    <property type="project" value="UniProtKB-KW"/>
</dbReference>
<dbReference type="PANTHER" id="PTHR13504">
    <property type="entry name" value="FIDO DOMAIN-CONTAINING PROTEIN DDB_G0283145"/>
    <property type="match status" value="1"/>
</dbReference>
<evidence type="ECO:0000256" key="1">
    <source>
        <dbReference type="PIRSR" id="PIRSR640198-1"/>
    </source>
</evidence>